<evidence type="ECO:0000313" key="1">
    <source>
        <dbReference type="EMBL" id="EXU74832.1"/>
    </source>
</evidence>
<dbReference type="Proteomes" id="UP000019918">
    <property type="component" value="Unassembled WGS sequence"/>
</dbReference>
<protein>
    <submittedName>
        <fullName evidence="1">Hydrogenase</fullName>
    </submittedName>
</protein>
<dbReference type="PATRIC" id="fig|69222.5.peg.2858"/>
<proteinExistence type="predicted"/>
<name>A0A014PVE0_9GAMM</name>
<reference evidence="1 2" key="1">
    <citation type="submission" date="2014-02" db="EMBL/GenBank/DDBJ databases">
        <title>Draft genome of Erwinia mallotivora strain BT-MARDI, a papaya dieback pathogen.</title>
        <authorList>
            <person name="Redzuan R."/>
            <person name="Abu Bakar N."/>
            <person name="Badrun R."/>
            <person name="Mohd Raih M.F."/>
            <person name="Rozano L."/>
            <person name="Mat Amin N."/>
        </authorList>
    </citation>
    <scope>NUCLEOTIDE SEQUENCE [LARGE SCALE GENOMIC DNA]</scope>
    <source>
        <strain evidence="1 2">BT-MARDI</strain>
    </source>
</reference>
<dbReference type="AlphaFoldDB" id="A0A014PVE0"/>
<dbReference type="EMBL" id="JFHN01000053">
    <property type="protein sequence ID" value="EXU74832.1"/>
    <property type="molecule type" value="Genomic_DNA"/>
</dbReference>
<accession>A0A014PVE0</accession>
<sequence length="231" mass="25635">MPAPDMPLSADVKPSDSIDSFVNKVASIIIKPQQKIGGGSYGTCFKCDDFVIKFPVNCHGNLVDWNSEESSNARPARVSKYLNIANDDADFSRPAKADWNGEQVDVLVSKYVKGHELDIAQDSEYDRADNLLESRGLYMHDLNVSGNVLVDDKNKLHIIDGDQLVFSGTKRLGRTLSSATMNLENQIETQIRVRLKNAADRGDKVEKEYQQGLLDDLIILRSDNAKSTTES</sequence>
<comment type="caution">
    <text evidence="1">The sequence shown here is derived from an EMBL/GenBank/DDBJ whole genome shotgun (WGS) entry which is preliminary data.</text>
</comment>
<evidence type="ECO:0000313" key="2">
    <source>
        <dbReference type="Proteomes" id="UP000019918"/>
    </source>
</evidence>
<keyword evidence="2" id="KW-1185">Reference proteome</keyword>
<gene>
    <name evidence="1" type="ORF">BG55_13920</name>
</gene>
<dbReference type="STRING" id="69222.BG55_13920"/>
<organism evidence="1 2">
    <name type="scientific">Erwinia mallotivora</name>
    <dbReference type="NCBI Taxonomy" id="69222"/>
    <lineage>
        <taxon>Bacteria</taxon>
        <taxon>Pseudomonadati</taxon>
        <taxon>Pseudomonadota</taxon>
        <taxon>Gammaproteobacteria</taxon>
        <taxon>Enterobacterales</taxon>
        <taxon>Erwiniaceae</taxon>
        <taxon>Erwinia</taxon>
    </lineage>
</organism>